<evidence type="ECO:0000313" key="1">
    <source>
        <dbReference type="EMBL" id="BCJ70092.1"/>
    </source>
</evidence>
<dbReference type="EMBL" id="AP023359">
    <property type="protein sequence ID" value="BCJ70092.1"/>
    <property type="molecule type" value="Genomic_DNA"/>
</dbReference>
<dbReference type="AlphaFoldDB" id="A0A810N8Z0"/>
<dbReference type="InterPro" id="IPR052922">
    <property type="entry name" value="Cytidylate_Kinase-2"/>
</dbReference>
<reference evidence="1" key="1">
    <citation type="submission" date="2020-08" db="EMBL/GenBank/DDBJ databases">
        <title>Whole genome shotgun sequence of Polymorphospora rubra NBRC 101157.</title>
        <authorList>
            <person name="Komaki H."/>
            <person name="Tamura T."/>
        </authorList>
    </citation>
    <scope>NUCLEOTIDE SEQUENCE</scope>
    <source>
        <strain evidence="1">NBRC 101157</strain>
    </source>
</reference>
<dbReference type="KEGG" id="pry:Prubr_71130"/>
<evidence type="ECO:0000313" key="2">
    <source>
        <dbReference type="Proteomes" id="UP000680866"/>
    </source>
</evidence>
<organism evidence="1 2">
    <name type="scientific">Polymorphospora rubra</name>
    <dbReference type="NCBI Taxonomy" id="338584"/>
    <lineage>
        <taxon>Bacteria</taxon>
        <taxon>Bacillati</taxon>
        <taxon>Actinomycetota</taxon>
        <taxon>Actinomycetes</taxon>
        <taxon>Micromonosporales</taxon>
        <taxon>Micromonosporaceae</taxon>
        <taxon>Polymorphospora</taxon>
    </lineage>
</organism>
<accession>A0A810N8Z0</accession>
<name>A0A810N8Z0_9ACTN</name>
<sequence length="176" mass="20198">MAGPSRILVYGVYGAGKSTVAEDLARRLGLPWHPVDELTWEPGWVEVPTAVQRQRIGAICRQPRWILDGAYGPWLDIPLARADLVVGLDYPRWLSLWRLVRRTARRVVTRERVCNGNHESLGSVFSTESVIVWHFGSFARKRRRMRRWQADPGGPPVLLFRRPADLEDWLADLKAH</sequence>
<keyword evidence="2" id="KW-1185">Reference proteome</keyword>
<protein>
    <recommendedName>
        <fullName evidence="3">Adenylate kinase</fullName>
    </recommendedName>
</protein>
<dbReference type="PANTHER" id="PTHR37816:SF1">
    <property type="entry name" value="TOXIN"/>
    <property type="match status" value="1"/>
</dbReference>
<dbReference type="Proteomes" id="UP000680866">
    <property type="component" value="Chromosome"/>
</dbReference>
<dbReference type="InterPro" id="IPR027417">
    <property type="entry name" value="P-loop_NTPase"/>
</dbReference>
<dbReference type="SUPFAM" id="SSF52540">
    <property type="entry name" value="P-loop containing nucleoside triphosphate hydrolases"/>
    <property type="match status" value="1"/>
</dbReference>
<gene>
    <name evidence="1" type="ORF">Prubr_71130</name>
</gene>
<dbReference type="RefSeq" id="WP_212819785.1">
    <property type="nucleotide sequence ID" value="NZ_AP023359.1"/>
</dbReference>
<dbReference type="Gene3D" id="3.40.50.300">
    <property type="entry name" value="P-loop containing nucleotide triphosphate hydrolases"/>
    <property type="match status" value="1"/>
</dbReference>
<dbReference type="PANTHER" id="PTHR37816">
    <property type="entry name" value="YALI0E33011P"/>
    <property type="match status" value="1"/>
</dbReference>
<evidence type="ECO:0008006" key="3">
    <source>
        <dbReference type="Google" id="ProtNLM"/>
    </source>
</evidence>
<proteinExistence type="predicted"/>